<dbReference type="Proteomes" id="UP000015354">
    <property type="component" value="Unassembled WGS sequence"/>
</dbReference>
<dbReference type="AlphaFoldDB" id="S9U7K0"/>
<dbReference type="InterPro" id="IPR004274">
    <property type="entry name" value="FCP1_dom"/>
</dbReference>
<keyword evidence="1" id="KW-0811">Translocation</keyword>
<keyword evidence="1" id="KW-0809">Transit peptide</keyword>
<evidence type="ECO:0000313" key="4">
    <source>
        <dbReference type="Proteomes" id="UP000015354"/>
    </source>
</evidence>
<dbReference type="OrthoDB" id="277011at2759"/>
<keyword evidence="4" id="KW-1185">Reference proteome</keyword>
<dbReference type="SUPFAM" id="SSF56784">
    <property type="entry name" value="HAD-like"/>
    <property type="match status" value="1"/>
</dbReference>
<dbReference type="InterPro" id="IPR036412">
    <property type="entry name" value="HAD-like_sf"/>
</dbReference>
<comment type="subunit">
    <text evidence="1">Component of the TIM23 complex.</text>
</comment>
<comment type="similarity">
    <text evidence="1">Belongs to the TIM50 family.</text>
</comment>
<organism evidence="3 4">
    <name type="scientific">Strigomonas culicis</name>
    <dbReference type="NCBI Taxonomy" id="28005"/>
    <lineage>
        <taxon>Eukaryota</taxon>
        <taxon>Discoba</taxon>
        <taxon>Euglenozoa</taxon>
        <taxon>Kinetoplastea</taxon>
        <taxon>Metakinetoplastina</taxon>
        <taxon>Trypanosomatida</taxon>
        <taxon>Trypanosomatidae</taxon>
        <taxon>Strigomonadinae</taxon>
        <taxon>Strigomonas</taxon>
    </lineage>
</organism>
<name>S9U7K0_9TRYP</name>
<proteinExistence type="inferred from homology"/>
<dbReference type="SMART" id="SM00577">
    <property type="entry name" value="CPDc"/>
    <property type="match status" value="1"/>
</dbReference>
<dbReference type="Pfam" id="PF03031">
    <property type="entry name" value="NIF"/>
    <property type="match status" value="1"/>
</dbReference>
<keyword evidence="1" id="KW-0813">Transport</keyword>
<accession>S9U7K0</accession>
<evidence type="ECO:0000259" key="2">
    <source>
        <dbReference type="PROSITE" id="PS50969"/>
    </source>
</evidence>
<dbReference type="PROSITE" id="PS50969">
    <property type="entry name" value="FCP1"/>
    <property type="match status" value="1"/>
</dbReference>
<feature type="domain" description="FCP1 homology" evidence="2">
    <location>
        <begin position="58"/>
        <end position="195"/>
    </location>
</feature>
<dbReference type="GO" id="GO:0005744">
    <property type="term" value="C:TIM23 mitochondrial import inner membrane translocase complex"/>
    <property type="evidence" value="ECO:0007669"/>
    <property type="project" value="UniProtKB-UniRule"/>
</dbReference>
<dbReference type="GO" id="GO:0015031">
    <property type="term" value="P:protein transport"/>
    <property type="evidence" value="ECO:0007669"/>
    <property type="project" value="UniProtKB-KW"/>
</dbReference>
<protein>
    <recommendedName>
        <fullName evidence="1">Mitochondrial import inner membrane translocase subunit TIM50</fullName>
    </recommendedName>
</protein>
<evidence type="ECO:0000256" key="1">
    <source>
        <dbReference type="RuleBase" id="RU365079"/>
    </source>
</evidence>
<dbReference type="InterPro" id="IPR023214">
    <property type="entry name" value="HAD_sf"/>
</dbReference>
<dbReference type="Gene3D" id="3.40.50.1000">
    <property type="entry name" value="HAD superfamily/HAD-like"/>
    <property type="match status" value="1"/>
</dbReference>
<evidence type="ECO:0000313" key="3">
    <source>
        <dbReference type="EMBL" id="EPY24878.1"/>
    </source>
</evidence>
<comment type="caution">
    <text evidence="3">The sequence shown here is derived from an EMBL/GenBank/DDBJ whole genome shotgun (WGS) entry which is preliminary data.</text>
</comment>
<keyword evidence="1" id="KW-0496">Mitochondrion</keyword>
<dbReference type="PANTHER" id="PTHR12210">
    <property type="entry name" value="DULLARD PROTEIN PHOSPHATASE"/>
    <property type="match status" value="1"/>
</dbReference>
<sequence length="264" mass="30201">MPFSQRIRGASFREEYDETFFLQNAEVVEDLSSATNRSTSSSSFLNRNTHIIPPKAKHLKHKLTVVLDLDETIVYARDGPLYVRPHIDELFRFLAAHCETIVWTSSIRRYADAVVSQVDKFAAVKHIVYRHPSWCGNQVKDLKLLGRDLESTLIIENTPDCMRGYEANGLLVEDYTGGELEDRTLLSLLNLLQDLVRCRDVEHLSVPEYLRRTRLAPLCRVVTDKGNYMECHCINSELEDTRTYFAEVPASSLLQSDFTNAIVC</sequence>
<comment type="function">
    <text evidence="1">Essential component of the TIM23 complex, a complex that mediates the translocation of transit peptide-containing proteins across the mitochondrial inner membrane.</text>
</comment>
<dbReference type="InterPro" id="IPR050365">
    <property type="entry name" value="TIM50"/>
</dbReference>
<keyword evidence="1" id="KW-0653">Protein transport</keyword>
<comment type="subcellular location">
    <subcellularLocation>
        <location evidence="1">Mitochondrion inner membrane</location>
        <topology evidence="1">Single-pass membrane protein</topology>
    </subcellularLocation>
</comment>
<dbReference type="EMBL" id="ATMH01006959">
    <property type="protein sequence ID" value="EPY24878.1"/>
    <property type="molecule type" value="Genomic_DNA"/>
</dbReference>
<gene>
    <name evidence="3" type="ORF">STCU_06959</name>
</gene>
<reference evidence="3 4" key="1">
    <citation type="journal article" date="2013" name="PLoS ONE">
        <title>Predicting the Proteins of Angomonas deanei, Strigomonas culicis and Their Respective Endosymbionts Reveals New Aspects of the Trypanosomatidae Family.</title>
        <authorList>
            <person name="Motta M.C."/>
            <person name="Martins A.C."/>
            <person name="de Souza S.S."/>
            <person name="Catta-Preta C.M."/>
            <person name="Silva R."/>
            <person name="Klein C.C."/>
            <person name="de Almeida L.G."/>
            <person name="de Lima Cunha O."/>
            <person name="Ciapina L.P."/>
            <person name="Brocchi M."/>
            <person name="Colabardini A.C."/>
            <person name="de Araujo Lima B."/>
            <person name="Machado C.R."/>
            <person name="de Almeida Soares C.M."/>
            <person name="Probst C.M."/>
            <person name="de Menezes C.B."/>
            <person name="Thompson C.E."/>
            <person name="Bartholomeu D.C."/>
            <person name="Gradia D.F."/>
            <person name="Pavoni D.P."/>
            <person name="Grisard E.C."/>
            <person name="Fantinatti-Garboggini F."/>
            <person name="Marchini F.K."/>
            <person name="Rodrigues-Luiz G.F."/>
            <person name="Wagner G."/>
            <person name="Goldman G.H."/>
            <person name="Fietto J.L."/>
            <person name="Elias M.C."/>
            <person name="Goldman M.H."/>
            <person name="Sagot M.F."/>
            <person name="Pereira M."/>
            <person name="Stoco P.H."/>
            <person name="de Mendonca-Neto R.P."/>
            <person name="Teixeira S.M."/>
            <person name="Maciel T.E."/>
            <person name="de Oliveira Mendes T.A."/>
            <person name="Urmenyi T.P."/>
            <person name="de Souza W."/>
            <person name="Schenkman S."/>
            <person name="de Vasconcelos A.T."/>
        </authorList>
    </citation>
    <scope>NUCLEOTIDE SEQUENCE [LARGE SCALE GENOMIC DNA]</scope>
</reference>